<dbReference type="PROSITE" id="PS51799">
    <property type="entry name" value="ZF_C2H2_AKAP95"/>
    <property type="match status" value="2"/>
</dbReference>
<evidence type="ECO:0000256" key="4">
    <source>
        <dbReference type="ARBA" id="ARBA00022771"/>
    </source>
</evidence>
<dbReference type="AlphaFoldDB" id="H3BXB4"/>
<dbReference type="PANTHER" id="PTHR12190">
    <property type="entry name" value="A-KINASE ANCHOR PROTEIN AKAP 8"/>
    <property type="match status" value="1"/>
</dbReference>
<organism evidence="10 11">
    <name type="scientific">Tetraodon nigroviridis</name>
    <name type="common">Spotted green pufferfish</name>
    <name type="synonym">Chelonodon nigroviridis</name>
    <dbReference type="NCBI Taxonomy" id="99883"/>
    <lineage>
        <taxon>Eukaryota</taxon>
        <taxon>Metazoa</taxon>
        <taxon>Chordata</taxon>
        <taxon>Craniata</taxon>
        <taxon>Vertebrata</taxon>
        <taxon>Euteleostomi</taxon>
        <taxon>Actinopterygii</taxon>
        <taxon>Neopterygii</taxon>
        <taxon>Teleostei</taxon>
        <taxon>Neoteleostei</taxon>
        <taxon>Acanthomorphata</taxon>
        <taxon>Eupercaria</taxon>
        <taxon>Tetraodontiformes</taxon>
        <taxon>Tetradontoidea</taxon>
        <taxon>Tetraodontidae</taxon>
        <taxon>Tetraodon</taxon>
    </lineage>
</organism>
<evidence type="ECO:0000256" key="8">
    <source>
        <dbReference type="SAM" id="MobiDB-lite"/>
    </source>
</evidence>
<dbReference type="PANTHER" id="PTHR12190:SF4">
    <property type="entry name" value="A-KINASE ANCHOR PROTEIN 8-LIKE"/>
    <property type="match status" value="1"/>
</dbReference>
<comment type="subcellular location">
    <subcellularLocation>
        <location evidence="1">Nucleus</location>
    </subcellularLocation>
</comment>
<reference evidence="10" key="2">
    <citation type="submission" date="2025-08" db="UniProtKB">
        <authorList>
            <consortium name="Ensembl"/>
        </authorList>
    </citation>
    <scope>IDENTIFICATION</scope>
</reference>
<dbReference type="HOGENOM" id="CLU_024193_0_1_1"/>
<dbReference type="InParanoid" id="H3BXB4"/>
<protein>
    <submittedName>
        <fullName evidence="10">A kinase (PRKA) anchor protein 8-like</fullName>
    </submittedName>
</protein>
<keyword evidence="4 7" id="KW-0863">Zinc-finger</keyword>
<feature type="compositionally biased region" description="Gly residues" evidence="8">
    <location>
        <begin position="106"/>
        <end position="121"/>
    </location>
</feature>
<feature type="compositionally biased region" description="Gly residues" evidence="8">
    <location>
        <begin position="131"/>
        <end position="141"/>
    </location>
</feature>
<dbReference type="Pfam" id="PF04988">
    <property type="entry name" value="AKAP95"/>
    <property type="match status" value="1"/>
</dbReference>
<proteinExistence type="inferred from homology"/>
<dbReference type="GeneTree" id="ENSGT00530000063777"/>
<dbReference type="FunCoup" id="H3BXB4">
    <property type="interactions" value="1138"/>
</dbReference>
<dbReference type="InterPro" id="IPR007071">
    <property type="entry name" value="AKAP95"/>
</dbReference>
<dbReference type="GO" id="GO:0005634">
    <property type="term" value="C:nucleus"/>
    <property type="evidence" value="ECO:0007669"/>
    <property type="project" value="UniProtKB-SubCell"/>
</dbReference>
<evidence type="ECO:0000256" key="1">
    <source>
        <dbReference type="ARBA" id="ARBA00004123"/>
    </source>
</evidence>
<dbReference type="Proteomes" id="UP000007303">
    <property type="component" value="Unassembled WGS sequence"/>
</dbReference>
<evidence type="ECO:0000256" key="7">
    <source>
        <dbReference type="PROSITE-ProRule" id="PRU01140"/>
    </source>
</evidence>
<comment type="similarity">
    <text evidence="7">Belongs to the AKAP95 family.</text>
</comment>
<feature type="compositionally biased region" description="Basic residues" evidence="8">
    <location>
        <begin position="181"/>
        <end position="191"/>
    </location>
</feature>
<feature type="compositionally biased region" description="Basic and acidic residues" evidence="8">
    <location>
        <begin position="255"/>
        <end position="290"/>
    </location>
</feature>
<feature type="region of interest" description="Disordered" evidence="8">
    <location>
        <begin position="474"/>
        <end position="520"/>
    </location>
</feature>
<evidence type="ECO:0000259" key="9">
    <source>
        <dbReference type="PROSITE" id="PS51799"/>
    </source>
</evidence>
<dbReference type="InterPro" id="IPR034736">
    <property type="entry name" value="ZF_C2H2_AKAP95"/>
</dbReference>
<evidence type="ECO:0000256" key="3">
    <source>
        <dbReference type="ARBA" id="ARBA00022737"/>
    </source>
</evidence>
<name>H3BXB4_TETNG</name>
<evidence type="ECO:0000313" key="10">
    <source>
        <dbReference type="Ensembl" id="ENSTNIP00000000627.1"/>
    </source>
</evidence>
<feature type="region of interest" description="Disordered" evidence="8">
    <location>
        <begin position="62"/>
        <end position="306"/>
    </location>
</feature>
<feature type="compositionally biased region" description="Gly residues" evidence="8">
    <location>
        <begin position="79"/>
        <end position="99"/>
    </location>
</feature>
<dbReference type="Ensembl" id="ENSTNIT00000000010.1">
    <property type="protein sequence ID" value="ENSTNIP00000000627.1"/>
    <property type="gene ID" value="ENSTNIG00000001231.1"/>
</dbReference>
<dbReference type="GO" id="GO:0003677">
    <property type="term" value="F:DNA binding"/>
    <property type="evidence" value="ECO:0007669"/>
    <property type="project" value="InterPro"/>
</dbReference>
<keyword evidence="3" id="KW-0677">Repeat</keyword>
<dbReference type="GO" id="GO:0008270">
    <property type="term" value="F:zinc ion binding"/>
    <property type="evidence" value="ECO:0007669"/>
    <property type="project" value="UniProtKB-KW"/>
</dbReference>
<reference evidence="10" key="3">
    <citation type="submission" date="2025-09" db="UniProtKB">
        <authorList>
            <consortium name="Ensembl"/>
        </authorList>
    </citation>
    <scope>IDENTIFICATION</scope>
</reference>
<dbReference type="OMA" id="NMRESFT"/>
<evidence type="ECO:0000256" key="5">
    <source>
        <dbReference type="ARBA" id="ARBA00022833"/>
    </source>
</evidence>
<evidence type="ECO:0000256" key="6">
    <source>
        <dbReference type="ARBA" id="ARBA00023242"/>
    </source>
</evidence>
<evidence type="ECO:0000313" key="11">
    <source>
        <dbReference type="Proteomes" id="UP000007303"/>
    </source>
</evidence>
<keyword evidence="2" id="KW-0479">Metal-binding</keyword>
<dbReference type="STRING" id="99883.ENSTNIP00000000627"/>
<feature type="compositionally biased region" description="Polar residues" evidence="8">
    <location>
        <begin position="229"/>
        <end position="244"/>
    </location>
</feature>
<accession>H3BXB4</accession>
<keyword evidence="5" id="KW-0862">Zinc</keyword>
<reference evidence="11" key="1">
    <citation type="journal article" date="2004" name="Nature">
        <title>Genome duplication in the teleost fish Tetraodon nigroviridis reveals the early vertebrate proto-karyotype.</title>
        <authorList>
            <person name="Jaillon O."/>
            <person name="Aury J.-M."/>
            <person name="Brunet F."/>
            <person name="Petit J.-L."/>
            <person name="Stange-Thomann N."/>
            <person name="Mauceli E."/>
            <person name="Bouneau L."/>
            <person name="Fischer C."/>
            <person name="Ozouf-Costaz C."/>
            <person name="Bernot A."/>
            <person name="Nicaud S."/>
            <person name="Jaffe D."/>
            <person name="Fisher S."/>
            <person name="Lutfalla G."/>
            <person name="Dossat C."/>
            <person name="Segurens B."/>
            <person name="Dasilva C."/>
            <person name="Salanoubat M."/>
            <person name="Levy M."/>
            <person name="Boudet N."/>
            <person name="Castellano S."/>
            <person name="Anthouard V."/>
            <person name="Jubin C."/>
            <person name="Castelli V."/>
            <person name="Katinka M."/>
            <person name="Vacherie B."/>
            <person name="Biemont C."/>
            <person name="Skalli Z."/>
            <person name="Cattolico L."/>
            <person name="Poulain J."/>
            <person name="De Berardinis V."/>
            <person name="Cruaud C."/>
            <person name="Duprat S."/>
            <person name="Brottier P."/>
            <person name="Coutanceau J.-P."/>
            <person name="Gouzy J."/>
            <person name="Parra G."/>
            <person name="Lardier G."/>
            <person name="Chapple C."/>
            <person name="McKernan K.J."/>
            <person name="McEwan P."/>
            <person name="Bosak S."/>
            <person name="Kellis M."/>
            <person name="Volff J.-N."/>
            <person name="Guigo R."/>
            <person name="Zody M.C."/>
            <person name="Mesirov J."/>
            <person name="Lindblad-Toh K."/>
            <person name="Birren B."/>
            <person name="Nusbaum C."/>
            <person name="Kahn D."/>
            <person name="Robinson-Rechavi M."/>
            <person name="Laudet V."/>
            <person name="Schachter V."/>
            <person name="Quetier F."/>
            <person name="Saurin W."/>
            <person name="Scarpelli C."/>
            <person name="Wincker P."/>
            <person name="Lander E.S."/>
            <person name="Weissenbach J."/>
            <person name="Roest Crollius H."/>
        </authorList>
    </citation>
    <scope>NUCLEOTIDE SEQUENCE [LARGE SCALE GENOMIC DNA]</scope>
</reference>
<feature type="compositionally biased region" description="Polar residues" evidence="8">
    <location>
        <begin position="495"/>
        <end position="520"/>
    </location>
</feature>
<keyword evidence="6" id="KW-0539">Nucleus</keyword>
<evidence type="ECO:0000256" key="2">
    <source>
        <dbReference type="ARBA" id="ARBA00022723"/>
    </source>
</evidence>
<feature type="domain" description="C2H2 AKAP95-type" evidence="9">
    <location>
        <begin position="319"/>
        <end position="341"/>
    </location>
</feature>
<keyword evidence="11" id="KW-1185">Reference proteome</keyword>
<sequence length="520" mass="57225">MKRCLSGADAVIAKINQRLDMLTQLEGGFKGSRCDSRFDQYESFDSRPSGFTSSRDLYRSGGSSYGFGGDGREDNMPGGQRGGSGFGEGFGLGGGGGFGSPSSSYGRGGSGGVRGAGGGYGSHRPDPAPMGRGGRGGGGRGKLPSLLSNRMYPEGGGFHQGSFQGPQDFPGRHFGGGPRAGRQRGRKRPLNKVRPQYDMQKKRKQTLTAADEPESKINKMESSAAEAPQGTQMKTLHLSPSGNSFKRHVFGQSKPTDKNGDNDEANAEPKETNPSADAEKASNPEEKVQPDKQCPGPNLDKHPKMRKRRGFLERVMFACSVCKFRSFYKMEMEAHLESRFHKDHFKFLSGQLSKPTTDFLQEYLQNKFKKTEQRVSQMENHSAAICQMYREQDLTKELGMEHFMRKVEAAHCAACDLFIPMQPHLIQKHIKSPDHNYNRKGMMEQSKRASLSVARSILNHKLIGKKLESYLKGDNPFLGNQDDQDPEDSMVMEVSEQQLLSEATEGETTQAPVQSEGEQG</sequence>
<feature type="domain" description="C2H2 AKAP95-type" evidence="9">
    <location>
        <begin position="412"/>
        <end position="435"/>
    </location>
</feature>